<dbReference type="EMBL" id="OY731399">
    <property type="protein sequence ID" value="CAJ1928632.1"/>
    <property type="molecule type" value="Genomic_DNA"/>
</dbReference>
<dbReference type="Gramene" id="rna-AYBTSS11_LOCUS4281">
    <property type="protein sequence ID" value="CAJ1928632.1"/>
    <property type="gene ID" value="gene-AYBTSS11_LOCUS4281"/>
</dbReference>
<evidence type="ECO:0000313" key="2">
    <source>
        <dbReference type="Proteomes" id="UP001189624"/>
    </source>
</evidence>
<evidence type="ECO:0000313" key="1">
    <source>
        <dbReference type="EMBL" id="CAJ1928632.1"/>
    </source>
</evidence>
<gene>
    <name evidence="1" type="ORF">AYBTSS11_LOCUS4281</name>
</gene>
<keyword evidence="2" id="KW-1185">Reference proteome</keyword>
<dbReference type="Proteomes" id="UP001189624">
    <property type="component" value="Chromosome 2"/>
</dbReference>
<protein>
    <submittedName>
        <fullName evidence="1">Uncharacterized protein</fullName>
    </submittedName>
</protein>
<accession>A0AA86VCV2</accession>
<proteinExistence type="predicted"/>
<reference evidence="1" key="1">
    <citation type="submission" date="2023-10" db="EMBL/GenBank/DDBJ databases">
        <authorList>
            <person name="Domelevo Entfellner J.-B."/>
        </authorList>
    </citation>
    <scope>NUCLEOTIDE SEQUENCE</scope>
</reference>
<sequence length="99" mass="11488">MDEALKSHMMLSFSGWEKKPTYSKFFAMLTPYSVAIFREKGVLNMHQQSFCWAQVRTHTIKFPLQRRDVRVLSENGEQLDKCDSYACSIPTLFLKSSST</sequence>
<organism evidence="1 2">
    <name type="scientific">Sphenostylis stenocarpa</name>
    <dbReference type="NCBI Taxonomy" id="92480"/>
    <lineage>
        <taxon>Eukaryota</taxon>
        <taxon>Viridiplantae</taxon>
        <taxon>Streptophyta</taxon>
        <taxon>Embryophyta</taxon>
        <taxon>Tracheophyta</taxon>
        <taxon>Spermatophyta</taxon>
        <taxon>Magnoliopsida</taxon>
        <taxon>eudicotyledons</taxon>
        <taxon>Gunneridae</taxon>
        <taxon>Pentapetalae</taxon>
        <taxon>rosids</taxon>
        <taxon>fabids</taxon>
        <taxon>Fabales</taxon>
        <taxon>Fabaceae</taxon>
        <taxon>Papilionoideae</taxon>
        <taxon>50 kb inversion clade</taxon>
        <taxon>NPAAA clade</taxon>
        <taxon>indigoferoid/millettioid clade</taxon>
        <taxon>Phaseoleae</taxon>
        <taxon>Sphenostylis</taxon>
    </lineage>
</organism>
<name>A0AA86VCV2_9FABA</name>
<dbReference type="AlphaFoldDB" id="A0AA86VCV2"/>